<name>C6LEF9_9FIRM</name>
<dbReference type="Proteomes" id="UP000005561">
    <property type="component" value="Unassembled WGS sequence"/>
</dbReference>
<feature type="transmembrane region" description="Helical" evidence="1">
    <location>
        <begin position="56"/>
        <end position="78"/>
    </location>
</feature>
<evidence type="ECO:0000256" key="1">
    <source>
        <dbReference type="SAM" id="Phobius"/>
    </source>
</evidence>
<dbReference type="EMBL" id="ACCL02000008">
    <property type="protein sequence ID" value="EET60942.1"/>
    <property type="molecule type" value="Genomic_DNA"/>
</dbReference>
<dbReference type="STRING" id="168384.SAMN05660368_00378"/>
<evidence type="ECO:0000313" key="2">
    <source>
        <dbReference type="EMBL" id="EET60942.1"/>
    </source>
</evidence>
<evidence type="ECO:0000313" key="3">
    <source>
        <dbReference type="Proteomes" id="UP000005561"/>
    </source>
</evidence>
<dbReference type="RefSeq" id="WP_006861802.1">
    <property type="nucleotide sequence ID" value="NZ_ACCL02000008.1"/>
</dbReference>
<feature type="transmembrane region" description="Helical" evidence="1">
    <location>
        <begin position="202"/>
        <end position="225"/>
    </location>
</feature>
<keyword evidence="1" id="KW-0812">Transmembrane</keyword>
<sequence>MRQIWAAARYNFMGFFRNSRTVITFLLSVIVCFLLSGRVMEVADRFGTSMQAAEPFIWTFGDATAILLVSLLLIFLFSDLPKLTAFTPFYLMRMTKKKWLAAQFLYIVLVTTLYVAFILLTTVLLCMKRSFPGNLWSETAAILGYSSIGEELHVPSTVKVMESVSPFGCMLQAGALMLGYSLTLGFLILLGNLLAGKKYGMLLALGYSLYGFLLDPEVLGGLLGMEDYEMFRVRSVVGWISPLNNAVYGMHDFGYDNLPSIGQSLLIFAGLLLLMYLLALRALRRYNFTFLGG</sequence>
<feature type="transmembrane region" description="Helical" evidence="1">
    <location>
        <begin position="99"/>
        <end position="125"/>
    </location>
</feature>
<dbReference type="OrthoDB" id="2041335at2"/>
<feature type="transmembrane region" description="Helical" evidence="1">
    <location>
        <begin position="260"/>
        <end position="280"/>
    </location>
</feature>
<feature type="transmembrane region" description="Helical" evidence="1">
    <location>
        <begin position="21"/>
        <end position="40"/>
    </location>
</feature>
<dbReference type="AlphaFoldDB" id="C6LEF9"/>
<feature type="transmembrane region" description="Helical" evidence="1">
    <location>
        <begin position="170"/>
        <end position="190"/>
    </location>
</feature>
<proteinExistence type="predicted"/>
<keyword evidence="1" id="KW-1133">Transmembrane helix</keyword>
<organism evidence="2 3">
    <name type="scientific">Marvinbryantia formatexigens DSM 14469</name>
    <dbReference type="NCBI Taxonomy" id="478749"/>
    <lineage>
        <taxon>Bacteria</taxon>
        <taxon>Bacillati</taxon>
        <taxon>Bacillota</taxon>
        <taxon>Clostridia</taxon>
        <taxon>Lachnospirales</taxon>
        <taxon>Lachnospiraceae</taxon>
        <taxon>Marvinbryantia</taxon>
    </lineage>
</organism>
<keyword evidence="1" id="KW-0472">Membrane</keyword>
<protein>
    <submittedName>
        <fullName evidence="2">Uncharacterized protein</fullName>
    </submittedName>
</protein>
<comment type="caution">
    <text evidence="2">The sequence shown here is derived from an EMBL/GenBank/DDBJ whole genome shotgun (WGS) entry which is preliminary data.</text>
</comment>
<gene>
    <name evidence="2" type="ORF">BRYFOR_07008</name>
</gene>
<accession>C6LEF9</accession>
<reference evidence="2" key="1">
    <citation type="submission" date="2009-07" db="EMBL/GenBank/DDBJ databases">
        <authorList>
            <person name="Weinstock G."/>
            <person name="Sodergren E."/>
            <person name="Clifton S."/>
            <person name="Fulton L."/>
            <person name="Fulton B."/>
            <person name="Courtney L."/>
            <person name="Fronick C."/>
            <person name="Harrison M."/>
            <person name="Strong C."/>
            <person name="Farmer C."/>
            <person name="Delahaunty K."/>
            <person name="Markovic C."/>
            <person name="Hall O."/>
            <person name="Minx P."/>
            <person name="Tomlinson C."/>
            <person name="Mitreva M."/>
            <person name="Nelson J."/>
            <person name="Hou S."/>
            <person name="Wollam A."/>
            <person name="Pepin K.H."/>
            <person name="Johnson M."/>
            <person name="Bhonagiri V."/>
            <person name="Nash W.E."/>
            <person name="Warren W."/>
            <person name="Chinwalla A."/>
            <person name="Mardis E.R."/>
            <person name="Wilson R.K."/>
        </authorList>
    </citation>
    <scope>NUCLEOTIDE SEQUENCE [LARGE SCALE GENOMIC DNA]</scope>
    <source>
        <strain evidence="2">DSM 14469</strain>
    </source>
</reference>
<dbReference type="eggNOG" id="ENOG502Z8SG">
    <property type="taxonomic scope" value="Bacteria"/>
</dbReference>
<keyword evidence="3" id="KW-1185">Reference proteome</keyword>